<protein>
    <submittedName>
        <fullName evidence="2">Uncharacterized protein</fullName>
    </submittedName>
</protein>
<feature type="compositionally biased region" description="Basic and acidic residues" evidence="1">
    <location>
        <begin position="163"/>
        <end position="177"/>
    </location>
</feature>
<comment type="caution">
    <text evidence="2">The sequence shown here is derived from an EMBL/GenBank/DDBJ whole genome shotgun (WGS) entry which is preliminary data.</text>
</comment>
<feature type="compositionally biased region" description="Acidic residues" evidence="1">
    <location>
        <begin position="202"/>
        <end position="212"/>
    </location>
</feature>
<proteinExistence type="predicted"/>
<feature type="compositionally biased region" description="Basic and acidic residues" evidence="1">
    <location>
        <begin position="51"/>
        <end position="65"/>
    </location>
</feature>
<feature type="compositionally biased region" description="Acidic residues" evidence="1">
    <location>
        <begin position="80"/>
        <end position="98"/>
    </location>
</feature>
<sequence length="450" mass="49366">MESDGRTAKSRAVDDQPRDSNGRFGKKATTNGMYMRKKIGIVPSLRRTRAQRAEDRSKAMTHGESESQSVPMAGVKRSFEDDEDVSDQAPTDDSDEEENARVVKRARVEKGDNDGEIQAPRRPSMLSFAPNPTAFARRKVQQAVPVRRSWMGGLRPGAFRPAHTQDPHFYSDEKGGETESSAAGPATPEDDPVQPAIVVDANAEEPDVDDTDERLAVEVRDDEDEEREDDFIRPLVPPKRGGALWKPSPINFAMRRWSSTTTQPESDEGDSSDFAGRRSRGHRLLNKADARSRASVDADDLGVPNLWTQKSADMHWDLFERGSSSGEEDVVLPDSPDPSKFALQPRVSFASPGKPSSDSEEAIERLISFSPRSRDPHDSSDPDSPPLSFRRSHSPSAGLPVSTSQHARTAASILKSSQYAPETPTFPIDTHVAPVPLVGAGWDSSEELST</sequence>
<evidence type="ECO:0000313" key="2">
    <source>
        <dbReference type="EMBL" id="TFY69620.1"/>
    </source>
</evidence>
<dbReference type="STRING" id="205917.A0A4Y9Z673"/>
<dbReference type="EMBL" id="SEOQ01000132">
    <property type="protein sequence ID" value="TFY69620.1"/>
    <property type="molecule type" value="Genomic_DNA"/>
</dbReference>
<evidence type="ECO:0000313" key="3">
    <source>
        <dbReference type="Proteomes" id="UP000298327"/>
    </source>
</evidence>
<feature type="compositionally biased region" description="Basic and acidic residues" evidence="1">
    <location>
        <begin position="286"/>
        <end position="296"/>
    </location>
</feature>
<dbReference type="OrthoDB" id="6627536at2759"/>
<feature type="region of interest" description="Disordered" evidence="1">
    <location>
        <begin position="1"/>
        <end position="450"/>
    </location>
</feature>
<feature type="compositionally biased region" description="Acidic residues" evidence="1">
    <location>
        <begin position="220"/>
        <end position="229"/>
    </location>
</feature>
<gene>
    <name evidence="2" type="ORF">EVG20_g3078</name>
</gene>
<organism evidence="2 3">
    <name type="scientific">Dentipellis fragilis</name>
    <dbReference type="NCBI Taxonomy" id="205917"/>
    <lineage>
        <taxon>Eukaryota</taxon>
        <taxon>Fungi</taxon>
        <taxon>Dikarya</taxon>
        <taxon>Basidiomycota</taxon>
        <taxon>Agaricomycotina</taxon>
        <taxon>Agaricomycetes</taxon>
        <taxon>Russulales</taxon>
        <taxon>Hericiaceae</taxon>
        <taxon>Dentipellis</taxon>
    </lineage>
</organism>
<evidence type="ECO:0000256" key="1">
    <source>
        <dbReference type="SAM" id="MobiDB-lite"/>
    </source>
</evidence>
<dbReference type="AlphaFoldDB" id="A0A4Y9Z673"/>
<keyword evidence="3" id="KW-1185">Reference proteome</keyword>
<dbReference type="Proteomes" id="UP000298327">
    <property type="component" value="Unassembled WGS sequence"/>
</dbReference>
<reference evidence="2 3" key="1">
    <citation type="submission" date="2019-02" db="EMBL/GenBank/DDBJ databases">
        <title>Genome sequencing of the rare red list fungi Dentipellis fragilis.</title>
        <authorList>
            <person name="Buettner E."/>
            <person name="Kellner H."/>
        </authorList>
    </citation>
    <scope>NUCLEOTIDE SEQUENCE [LARGE SCALE GENOMIC DNA]</scope>
    <source>
        <strain evidence="2 3">DSM 105465</strain>
    </source>
</reference>
<accession>A0A4Y9Z673</accession>
<name>A0A4Y9Z673_9AGAM</name>
<feature type="compositionally biased region" description="Basic and acidic residues" evidence="1">
    <location>
        <begin position="1"/>
        <end position="21"/>
    </location>
</feature>